<evidence type="ECO:0000313" key="3">
    <source>
        <dbReference type="Proteomes" id="UP000022910"/>
    </source>
</evidence>
<comment type="caution">
    <text evidence="2">The sequence shown here is derived from an EMBL/GenBank/DDBJ whole genome shotgun (WGS) entry which is preliminary data.</text>
</comment>
<keyword evidence="1" id="KW-1133">Transmembrane helix</keyword>
<dbReference type="EMBL" id="JEMT01024022">
    <property type="protein sequence ID" value="EXX63252.1"/>
    <property type="molecule type" value="Genomic_DNA"/>
</dbReference>
<protein>
    <submittedName>
        <fullName evidence="2">Uncharacterized protein</fullName>
    </submittedName>
</protein>
<organism evidence="2 3">
    <name type="scientific">Rhizophagus irregularis (strain DAOM 197198w)</name>
    <name type="common">Glomus intraradices</name>
    <dbReference type="NCBI Taxonomy" id="1432141"/>
    <lineage>
        <taxon>Eukaryota</taxon>
        <taxon>Fungi</taxon>
        <taxon>Fungi incertae sedis</taxon>
        <taxon>Mucoromycota</taxon>
        <taxon>Glomeromycotina</taxon>
        <taxon>Glomeromycetes</taxon>
        <taxon>Glomerales</taxon>
        <taxon>Glomeraceae</taxon>
        <taxon>Rhizophagus</taxon>
    </lineage>
</organism>
<evidence type="ECO:0000313" key="2">
    <source>
        <dbReference type="EMBL" id="EXX63252.1"/>
    </source>
</evidence>
<dbReference type="OrthoDB" id="2310186at2759"/>
<dbReference type="Proteomes" id="UP000022910">
    <property type="component" value="Unassembled WGS sequence"/>
</dbReference>
<name>A0A015J153_RHIIW</name>
<proteinExistence type="predicted"/>
<feature type="transmembrane region" description="Helical" evidence="1">
    <location>
        <begin position="15"/>
        <end position="33"/>
    </location>
</feature>
<accession>A0A015J153</accession>
<keyword evidence="1" id="KW-0472">Membrane</keyword>
<sequence length="80" mass="8795">MNASNTISRFGSKNFTMWLTASIVGGATLYSFTKSQVQRTGFQYDLSSHSNGNIENLRSEWKKQNNGIGLKDVTRSCGGV</sequence>
<dbReference type="AlphaFoldDB" id="A0A015J153"/>
<evidence type="ECO:0000256" key="1">
    <source>
        <dbReference type="SAM" id="Phobius"/>
    </source>
</evidence>
<dbReference type="HOGENOM" id="CLU_2819668_0_0_1"/>
<keyword evidence="1" id="KW-0812">Transmembrane</keyword>
<keyword evidence="3" id="KW-1185">Reference proteome</keyword>
<reference evidence="2 3" key="1">
    <citation type="submission" date="2014-02" db="EMBL/GenBank/DDBJ databases">
        <title>Single nucleus genome sequencing reveals high similarity among nuclei of an endomycorrhizal fungus.</title>
        <authorList>
            <person name="Lin K."/>
            <person name="Geurts R."/>
            <person name="Zhang Z."/>
            <person name="Limpens E."/>
            <person name="Saunders D.G."/>
            <person name="Mu D."/>
            <person name="Pang E."/>
            <person name="Cao H."/>
            <person name="Cha H."/>
            <person name="Lin T."/>
            <person name="Zhou Q."/>
            <person name="Shang Y."/>
            <person name="Li Y."/>
            <person name="Ivanov S."/>
            <person name="Sharma T."/>
            <person name="Velzen R.V."/>
            <person name="Ruijter N.D."/>
            <person name="Aanen D.K."/>
            <person name="Win J."/>
            <person name="Kamoun S."/>
            <person name="Bisseling T."/>
            <person name="Huang S."/>
        </authorList>
    </citation>
    <scope>NUCLEOTIDE SEQUENCE [LARGE SCALE GENOMIC DNA]</scope>
    <source>
        <strain evidence="3">DAOM197198w</strain>
    </source>
</reference>
<gene>
    <name evidence="2" type="ORF">RirG_153980</name>
</gene>